<evidence type="ECO:0000256" key="1">
    <source>
        <dbReference type="SAM" id="SignalP"/>
    </source>
</evidence>
<name>A0ABM7WR40_9BACT</name>
<reference evidence="3" key="1">
    <citation type="journal article" date="2022" name="Int. J. Syst. Evol. Microbiol.">
        <title>Anaeromyxobacter oryzae sp. nov., Anaeromyxobacter diazotrophicus sp. nov. and Anaeromyxobacter paludicola sp. nov., isolated from paddy soils.</title>
        <authorList>
            <person name="Itoh H."/>
            <person name="Xu Z."/>
            <person name="Mise K."/>
            <person name="Masuda Y."/>
            <person name="Ushijima N."/>
            <person name="Hayakawa C."/>
            <person name="Shiratori Y."/>
            <person name="Senoo K."/>
        </authorList>
    </citation>
    <scope>NUCLEOTIDE SEQUENCE [LARGE SCALE GENOMIC DNA]</scope>
    <source>
        <strain evidence="3">Red232</strain>
    </source>
</reference>
<dbReference type="EMBL" id="AP025591">
    <property type="protein sequence ID" value="BDG01931.1"/>
    <property type="molecule type" value="Genomic_DNA"/>
</dbReference>
<dbReference type="RefSeq" id="WP_248358927.1">
    <property type="nucleotide sequence ID" value="NZ_AP025591.1"/>
</dbReference>
<keyword evidence="1" id="KW-0732">Signal</keyword>
<dbReference type="Proteomes" id="UP001162891">
    <property type="component" value="Chromosome"/>
</dbReference>
<feature type="chain" id="PRO_5047398257" description="Porin" evidence="1">
    <location>
        <begin position="22"/>
        <end position="396"/>
    </location>
</feature>
<sequence>MTRTALAALAAAALLPALPGAQDKPTKPTVDVYGFAMVDYIQDFRRIDPTWDSTLRPTRVPTVSGTFGSDGQAIFSARQSRLGVKGTFPGGPQDLRAKIEFDFYGRGTDRPDAAGQATIRLRRAYGEWGPILGGLTDSLFMDDDYWPNIIDYWGPSGMVFYRNVQIRYSPRFGGPQSIAIALERPGSDLQAYPEDLPDLVSDNKLPDLTARYRVTQKWGYVQLSGILRRLGYDSAGTPNNEPKGDVTGWGLNASSTIRVLPDRLNLLVAVAGGAGISNYMNDATPDLAAGGSAADPKPEAVKLIGISAYADVTWHPLLTSSFGYSTVRLDNTSLQPAAAFKTGQYASGNVLVHPTSDILFGPELLWGQRKDKSGASGDDVRLQISFKYAFSSGPRS</sequence>
<evidence type="ECO:0000313" key="3">
    <source>
        <dbReference type="Proteomes" id="UP001162891"/>
    </source>
</evidence>
<dbReference type="SUPFAM" id="SSF56935">
    <property type="entry name" value="Porins"/>
    <property type="match status" value="1"/>
</dbReference>
<evidence type="ECO:0000313" key="2">
    <source>
        <dbReference type="EMBL" id="BDG01931.1"/>
    </source>
</evidence>
<dbReference type="Pfam" id="PF19577">
    <property type="entry name" value="DcaP"/>
    <property type="match status" value="1"/>
</dbReference>
<feature type="signal peptide" evidence="1">
    <location>
        <begin position="1"/>
        <end position="21"/>
    </location>
</feature>
<dbReference type="InterPro" id="IPR045748">
    <property type="entry name" value="DcaP"/>
</dbReference>
<gene>
    <name evidence="2" type="ORF">AMOR_09270</name>
</gene>
<protein>
    <recommendedName>
        <fullName evidence="4">Porin</fullName>
    </recommendedName>
</protein>
<evidence type="ECO:0008006" key="4">
    <source>
        <dbReference type="Google" id="ProtNLM"/>
    </source>
</evidence>
<organism evidence="2 3">
    <name type="scientific">Anaeromyxobacter oryzae</name>
    <dbReference type="NCBI Taxonomy" id="2918170"/>
    <lineage>
        <taxon>Bacteria</taxon>
        <taxon>Pseudomonadati</taxon>
        <taxon>Myxococcota</taxon>
        <taxon>Myxococcia</taxon>
        <taxon>Myxococcales</taxon>
        <taxon>Cystobacterineae</taxon>
        <taxon>Anaeromyxobacteraceae</taxon>
        <taxon>Anaeromyxobacter</taxon>
    </lineage>
</organism>
<accession>A0ABM7WR40</accession>
<keyword evidence="3" id="KW-1185">Reference proteome</keyword>
<proteinExistence type="predicted"/>